<dbReference type="RefSeq" id="WP_282761194.1">
    <property type="nucleotide sequence ID" value="NZ_JASCTH010000010.1"/>
</dbReference>
<organism evidence="3 4">
    <name type="scientific">Actinoplanes sandaracinus</name>
    <dbReference type="NCBI Taxonomy" id="3045177"/>
    <lineage>
        <taxon>Bacteria</taxon>
        <taxon>Bacillati</taxon>
        <taxon>Actinomycetota</taxon>
        <taxon>Actinomycetes</taxon>
        <taxon>Micromonosporales</taxon>
        <taxon>Micromonosporaceae</taxon>
        <taxon>Actinoplanes</taxon>
    </lineage>
</organism>
<evidence type="ECO:0000259" key="2">
    <source>
        <dbReference type="SMART" id="SM00331"/>
    </source>
</evidence>
<sequence length="408" mass="44786">MQLTLLVSKPSDTADHLRAVLASDGMDVRQLTPEQALTTEWGPPGGVPDLLLVNAGLDLVTVRSLLHRLGRAADRPPTVVTFVDDRYADLEPYVRAGLDYIVPPYVPKQVRDRLVASQLRQLICPDSGDLQSTTALLRYEQELAIGREIQLGFLPDGLPTPAGWNFTARFLPAREVSGDFYDAFEMLDGRRIALVVADVCDKGVGAALFMALIRSLLRHTAVYLETSTRDRAGHPPDADAERRRDEEMLMRAVTSTNDYLIKNHMRQAYFATLFFAILDPETGSLVFVNCGHNPPLIRRHNGDVMLLHPTGPALGLIPQASFRPASTTLEPGDLFFGYTDGVTEARNTAGVLLGEAKMTAIVCTDATSARETLNCVERCINEHAGVAEQADDITMMAVHRDLAVMPVR</sequence>
<dbReference type="SMART" id="SM00331">
    <property type="entry name" value="PP2C_SIG"/>
    <property type="match status" value="1"/>
</dbReference>
<feature type="domain" description="PPM-type phosphatase" evidence="2">
    <location>
        <begin position="161"/>
        <end position="400"/>
    </location>
</feature>
<reference evidence="3 4" key="1">
    <citation type="submission" date="2023-05" db="EMBL/GenBank/DDBJ databases">
        <title>Actinoplanes sp. NEAU-A12 genome sequencing.</title>
        <authorList>
            <person name="Wang Z.-S."/>
        </authorList>
    </citation>
    <scope>NUCLEOTIDE SEQUENCE [LARGE SCALE GENOMIC DNA]</scope>
    <source>
        <strain evidence="3 4">NEAU-A12</strain>
    </source>
</reference>
<evidence type="ECO:0000256" key="1">
    <source>
        <dbReference type="ARBA" id="ARBA00022801"/>
    </source>
</evidence>
<evidence type="ECO:0000313" key="3">
    <source>
        <dbReference type="EMBL" id="MDI6100434.1"/>
    </source>
</evidence>
<proteinExistence type="predicted"/>
<dbReference type="EMBL" id="JASCTH010000010">
    <property type="protein sequence ID" value="MDI6100434.1"/>
    <property type="molecule type" value="Genomic_DNA"/>
</dbReference>
<dbReference type="SUPFAM" id="SSF81606">
    <property type="entry name" value="PP2C-like"/>
    <property type="match status" value="1"/>
</dbReference>
<dbReference type="Gene3D" id="3.60.40.10">
    <property type="entry name" value="PPM-type phosphatase domain"/>
    <property type="match status" value="1"/>
</dbReference>
<evidence type="ECO:0000313" key="4">
    <source>
        <dbReference type="Proteomes" id="UP001241758"/>
    </source>
</evidence>
<dbReference type="PANTHER" id="PTHR43156:SF2">
    <property type="entry name" value="STAGE II SPORULATION PROTEIN E"/>
    <property type="match status" value="1"/>
</dbReference>
<keyword evidence="4" id="KW-1185">Reference proteome</keyword>
<dbReference type="PANTHER" id="PTHR43156">
    <property type="entry name" value="STAGE II SPORULATION PROTEIN E-RELATED"/>
    <property type="match status" value="1"/>
</dbReference>
<keyword evidence="1" id="KW-0378">Hydrolase</keyword>
<protein>
    <submittedName>
        <fullName evidence="3">PP2C family protein-serine/threonine phosphatase</fullName>
    </submittedName>
</protein>
<gene>
    <name evidence="3" type="ORF">QLQ12_17640</name>
</gene>
<name>A0ABT6WL34_9ACTN</name>
<dbReference type="Proteomes" id="UP001241758">
    <property type="component" value="Unassembled WGS sequence"/>
</dbReference>
<dbReference type="InterPro" id="IPR001932">
    <property type="entry name" value="PPM-type_phosphatase-like_dom"/>
</dbReference>
<dbReference type="Pfam" id="PF07228">
    <property type="entry name" value="SpoIIE"/>
    <property type="match status" value="1"/>
</dbReference>
<accession>A0ABT6WL34</accession>
<comment type="caution">
    <text evidence="3">The sequence shown here is derived from an EMBL/GenBank/DDBJ whole genome shotgun (WGS) entry which is preliminary data.</text>
</comment>
<dbReference type="InterPro" id="IPR052016">
    <property type="entry name" value="Bact_Sigma-Reg"/>
</dbReference>
<dbReference type="InterPro" id="IPR036457">
    <property type="entry name" value="PPM-type-like_dom_sf"/>
</dbReference>